<evidence type="ECO:0000256" key="1">
    <source>
        <dbReference type="ARBA" id="ARBA00006484"/>
    </source>
</evidence>
<keyword evidence="2" id="KW-0560">Oxidoreductase</keyword>
<feature type="region of interest" description="Disordered" evidence="3">
    <location>
        <begin position="382"/>
        <end position="535"/>
    </location>
</feature>
<reference evidence="5" key="5">
    <citation type="submission" date="2015-06" db="UniProtKB">
        <authorList>
            <consortium name="EnsemblFungi"/>
        </authorList>
    </citation>
    <scope>IDENTIFICATION</scope>
    <source>
        <strain evidence="5">ATCC 64411</strain>
    </source>
</reference>
<proteinExistence type="inferred from homology"/>
<dbReference type="eggNOG" id="KOG1208">
    <property type="taxonomic scope" value="Eukaryota"/>
</dbReference>
<dbReference type="VEuPathDB" id="FungiDB:MAPG_05296"/>
<protein>
    <submittedName>
        <fullName evidence="4">Retinol dehydrogenase 13</fullName>
    </submittedName>
</protein>
<evidence type="ECO:0000256" key="2">
    <source>
        <dbReference type="ARBA" id="ARBA00023002"/>
    </source>
</evidence>
<dbReference type="InterPro" id="IPR036291">
    <property type="entry name" value="NAD(P)-bd_dom_sf"/>
</dbReference>
<evidence type="ECO:0000313" key="6">
    <source>
        <dbReference type="Proteomes" id="UP000011715"/>
    </source>
</evidence>
<dbReference type="PANTHER" id="PTHR24320:SF285">
    <property type="entry name" value="RETINOL DEHYDROGENASE 14"/>
    <property type="match status" value="1"/>
</dbReference>
<dbReference type="STRING" id="644358.A0A0C4DZ09"/>
<dbReference type="PANTHER" id="PTHR24320">
    <property type="entry name" value="RETINOL DEHYDROGENASE"/>
    <property type="match status" value="1"/>
</dbReference>
<gene>
    <name evidence="4" type="ORF">MAPG_05296</name>
</gene>
<reference evidence="5" key="4">
    <citation type="journal article" date="2015" name="G3 (Bethesda)">
        <title>Genome sequences of three phytopathogenic species of the Magnaporthaceae family of fungi.</title>
        <authorList>
            <person name="Okagaki L.H."/>
            <person name="Nunes C.C."/>
            <person name="Sailsbery J."/>
            <person name="Clay B."/>
            <person name="Brown D."/>
            <person name="John T."/>
            <person name="Oh Y."/>
            <person name="Young N."/>
            <person name="Fitzgerald M."/>
            <person name="Haas B.J."/>
            <person name="Zeng Q."/>
            <person name="Young S."/>
            <person name="Adiconis X."/>
            <person name="Fan L."/>
            <person name="Levin J.Z."/>
            <person name="Mitchell T.K."/>
            <person name="Okubara P.A."/>
            <person name="Farman M.L."/>
            <person name="Kohn L.M."/>
            <person name="Birren B."/>
            <person name="Ma L.-J."/>
            <person name="Dean R.A."/>
        </authorList>
    </citation>
    <scope>NUCLEOTIDE SEQUENCE</scope>
    <source>
        <strain evidence="5">ATCC 64411 / 73-15</strain>
    </source>
</reference>
<reference evidence="6" key="2">
    <citation type="submission" date="2010-05" db="EMBL/GenBank/DDBJ databases">
        <title>The genome sequence of Magnaporthe poae strain ATCC 64411.</title>
        <authorList>
            <person name="Ma L.-J."/>
            <person name="Dead R."/>
            <person name="Young S."/>
            <person name="Zeng Q."/>
            <person name="Koehrsen M."/>
            <person name="Alvarado L."/>
            <person name="Berlin A."/>
            <person name="Chapman S.B."/>
            <person name="Chen Z."/>
            <person name="Freedman E."/>
            <person name="Gellesch M."/>
            <person name="Goldberg J."/>
            <person name="Griggs A."/>
            <person name="Gujja S."/>
            <person name="Heilman E.R."/>
            <person name="Heiman D."/>
            <person name="Hepburn T."/>
            <person name="Howarth C."/>
            <person name="Jen D."/>
            <person name="Larson L."/>
            <person name="Mehta T."/>
            <person name="Neiman D."/>
            <person name="Pearson M."/>
            <person name="Roberts A."/>
            <person name="Saif S."/>
            <person name="Shea T."/>
            <person name="Shenoy N."/>
            <person name="Sisk P."/>
            <person name="Stolte C."/>
            <person name="Sykes S."/>
            <person name="Walk T."/>
            <person name="White J."/>
            <person name="Yandava C."/>
            <person name="Haas B."/>
            <person name="Nusbaum C."/>
            <person name="Birren B."/>
        </authorList>
    </citation>
    <scope>NUCLEOTIDE SEQUENCE [LARGE SCALE GENOMIC DNA]</scope>
    <source>
        <strain evidence="6">ATCC 64411 / 73-15</strain>
    </source>
</reference>
<reference evidence="4" key="1">
    <citation type="submission" date="2010-05" db="EMBL/GenBank/DDBJ databases">
        <title>The Genome Sequence of Magnaporthe poae strain ATCC 64411.</title>
        <authorList>
            <consortium name="The Broad Institute Genome Sequencing Platform"/>
            <consortium name="Broad Institute Genome Sequencing Center for Infectious Disease"/>
            <person name="Ma L.-J."/>
            <person name="Dead R."/>
            <person name="Young S."/>
            <person name="Zeng Q."/>
            <person name="Koehrsen M."/>
            <person name="Alvarado L."/>
            <person name="Berlin A."/>
            <person name="Chapman S.B."/>
            <person name="Chen Z."/>
            <person name="Freedman E."/>
            <person name="Gellesch M."/>
            <person name="Goldberg J."/>
            <person name="Griggs A."/>
            <person name="Gujja S."/>
            <person name="Heilman E.R."/>
            <person name="Heiman D."/>
            <person name="Hepburn T."/>
            <person name="Howarth C."/>
            <person name="Jen D."/>
            <person name="Larson L."/>
            <person name="Mehta T."/>
            <person name="Neiman D."/>
            <person name="Pearson M."/>
            <person name="Roberts A."/>
            <person name="Saif S."/>
            <person name="Shea T."/>
            <person name="Shenoy N."/>
            <person name="Sisk P."/>
            <person name="Stolte C."/>
            <person name="Sykes S."/>
            <person name="Walk T."/>
            <person name="White J."/>
            <person name="Yandava C."/>
            <person name="Haas B."/>
            <person name="Nusbaum C."/>
            <person name="Birren B."/>
        </authorList>
    </citation>
    <scope>NUCLEOTIDE SEQUENCE</scope>
    <source>
        <strain evidence="4">ATCC 64411</strain>
    </source>
</reference>
<organism evidence="5 6">
    <name type="scientific">Magnaporthiopsis poae (strain ATCC 64411 / 73-15)</name>
    <name type="common">Kentucky bluegrass fungus</name>
    <name type="synonym">Magnaporthe poae</name>
    <dbReference type="NCBI Taxonomy" id="644358"/>
    <lineage>
        <taxon>Eukaryota</taxon>
        <taxon>Fungi</taxon>
        <taxon>Dikarya</taxon>
        <taxon>Ascomycota</taxon>
        <taxon>Pezizomycotina</taxon>
        <taxon>Sordariomycetes</taxon>
        <taxon>Sordariomycetidae</taxon>
        <taxon>Magnaporthales</taxon>
        <taxon>Magnaporthaceae</taxon>
        <taxon>Magnaporthiopsis</taxon>
    </lineage>
</organism>
<dbReference type="OrthoDB" id="191979at2759"/>
<keyword evidence="6" id="KW-1185">Reference proteome</keyword>
<evidence type="ECO:0000313" key="5">
    <source>
        <dbReference type="EnsemblFungi" id="MAPG_05296T0"/>
    </source>
</evidence>
<dbReference type="EnsemblFungi" id="MAPG_05296T0">
    <property type="protein sequence ID" value="MAPG_05296T0"/>
    <property type="gene ID" value="MAPG_05296"/>
</dbReference>
<dbReference type="Gene3D" id="3.40.50.720">
    <property type="entry name" value="NAD(P)-binding Rossmann-like Domain"/>
    <property type="match status" value="1"/>
</dbReference>
<dbReference type="AlphaFoldDB" id="A0A0C4DZ09"/>
<dbReference type="OMA" id="NIEDPLW"/>
<dbReference type="EMBL" id="ADBL01001252">
    <property type="status" value="NOT_ANNOTATED_CDS"/>
    <property type="molecule type" value="Genomic_DNA"/>
</dbReference>
<sequence length="535" mass="59858">MPIPFLASVILDEYPPWLPEPRVLLKAGGALAALVLTKKYFSGSSNPAERDLHGKVIMITGGTSGIGAVTAIEIAKRGGQVILLTRQPASDPFIVELVDDMREKAGHQMIYAEQVDLESLYSVRKFATRWIDNSPPRRLDAIVLCAATLTPGGNPREETEDGIERDWQVNFLANYHLLALLSPALKIQPFDRDVRVVIATCPSYIQSPPLRTALADIASGSATADGAAVPGAATWSPGAAYARSKLALMTFGRAFQKHLDSYKRPDGLPMNARVFFVDPGHCRTAGMTRWITRGSLWGLLAYVGLYPVSWLFLKSASGGAQSILYALMEGSLLRGPGAKLIKECRVVDFARTDIDDKAAAKELWESTDALIEATEKEQAIARAKRKKDKKRAKDEEDRAREKEEKAQEMEALAEAIKKNKAAKEAQRSKGKEREGREREGESQSRERETREKESSDREHRDKGRDHRDRDRDRDREHRDRDRRGKGKENKKGKDKDDKYTDEPRLKKRGSQESLRRKSSKESLKEKGSSSRSHRK</sequence>
<dbReference type="Proteomes" id="UP000011715">
    <property type="component" value="Unassembled WGS sequence"/>
</dbReference>
<accession>A0A0C4DZ09</accession>
<dbReference type="SUPFAM" id="SSF51735">
    <property type="entry name" value="NAD(P)-binding Rossmann-fold domains"/>
    <property type="match status" value="1"/>
</dbReference>
<dbReference type="GO" id="GO:0016491">
    <property type="term" value="F:oxidoreductase activity"/>
    <property type="evidence" value="ECO:0007669"/>
    <property type="project" value="UniProtKB-KW"/>
</dbReference>
<evidence type="ECO:0000256" key="3">
    <source>
        <dbReference type="SAM" id="MobiDB-lite"/>
    </source>
</evidence>
<name>A0A0C4DZ09_MAGP6</name>
<feature type="compositionally biased region" description="Basic and acidic residues" evidence="3">
    <location>
        <begin position="415"/>
        <end position="528"/>
    </location>
</feature>
<dbReference type="Pfam" id="PF00106">
    <property type="entry name" value="adh_short"/>
    <property type="match status" value="1"/>
</dbReference>
<dbReference type="EMBL" id="GL876969">
    <property type="protein sequence ID" value="KLU86280.1"/>
    <property type="molecule type" value="Genomic_DNA"/>
</dbReference>
<dbReference type="InterPro" id="IPR002347">
    <property type="entry name" value="SDR_fam"/>
</dbReference>
<reference evidence="4" key="3">
    <citation type="submission" date="2011-03" db="EMBL/GenBank/DDBJ databases">
        <title>Annotation of Magnaporthe poae ATCC 64411.</title>
        <authorList>
            <person name="Ma L.-J."/>
            <person name="Dead R."/>
            <person name="Young S.K."/>
            <person name="Zeng Q."/>
            <person name="Gargeya S."/>
            <person name="Fitzgerald M."/>
            <person name="Haas B."/>
            <person name="Abouelleil A."/>
            <person name="Alvarado L."/>
            <person name="Arachchi H.M."/>
            <person name="Berlin A."/>
            <person name="Brown A."/>
            <person name="Chapman S.B."/>
            <person name="Chen Z."/>
            <person name="Dunbar C."/>
            <person name="Freedman E."/>
            <person name="Gearin G."/>
            <person name="Gellesch M."/>
            <person name="Goldberg J."/>
            <person name="Griggs A."/>
            <person name="Gujja S."/>
            <person name="Heiman D."/>
            <person name="Howarth C."/>
            <person name="Larson L."/>
            <person name="Lui A."/>
            <person name="MacDonald P.J.P."/>
            <person name="Mehta T."/>
            <person name="Montmayeur A."/>
            <person name="Murphy C."/>
            <person name="Neiman D."/>
            <person name="Pearson M."/>
            <person name="Priest M."/>
            <person name="Roberts A."/>
            <person name="Saif S."/>
            <person name="Shea T."/>
            <person name="Shenoy N."/>
            <person name="Sisk P."/>
            <person name="Stolte C."/>
            <person name="Sykes S."/>
            <person name="Yandava C."/>
            <person name="Wortman J."/>
            <person name="Nusbaum C."/>
            <person name="Birren B."/>
        </authorList>
    </citation>
    <scope>NUCLEOTIDE SEQUENCE</scope>
    <source>
        <strain evidence="4">ATCC 64411</strain>
    </source>
</reference>
<feature type="compositionally biased region" description="Basic and acidic residues" evidence="3">
    <location>
        <begin position="391"/>
        <end position="408"/>
    </location>
</feature>
<comment type="similarity">
    <text evidence="1">Belongs to the short-chain dehydrogenases/reductases (SDR) family.</text>
</comment>
<evidence type="ECO:0000313" key="4">
    <source>
        <dbReference type="EMBL" id="KLU86280.1"/>
    </source>
</evidence>